<protein>
    <submittedName>
        <fullName evidence="4">DUF4099 domain-containing protein</fullName>
    </submittedName>
</protein>
<comment type="caution">
    <text evidence="4">The sequence shown here is derived from an EMBL/GenBank/DDBJ whole genome shotgun (WGS) entry which is preliminary data.</text>
</comment>
<dbReference type="Pfam" id="PF13351">
    <property type="entry name" value="DUF4099"/>
    <property type="match status" value="1"/>
</dbReference>
<feature type="domain" description="DUF4099" evidence="3">
    <location>
        <begin position="128"/>
        <end position="207"/>
    </location>
</feature>
<gene>
    <name evidence="4" type="ORF">DW150_08235</name>
</gene>
<evidence type="ECO:0000313" key="5">
    <source>
        <dbReference type="Proteomes" id="UP000285777"/>
    </source>
</evidence>
<evidence type="ECO:0000256" key="1">
    <source>
        <dbReference type="SAM" id="MobiDB-lite"/>
    </source>
</evidence>
<evidence type="ECO:0000313" key="4">
    <source>
        <dbReference type="EMBL" id="RHI92177.1"/>
    </source>
</evidence>
<dbReference type="Proteomes" id="UP000285777">
    <property type="component" value="Unassembled WGS sequence"/>
</dbReference>
<organism evidence="4 5">
    <name type="scientific">Phocaeicola vulgatus</name>
    <name type="common">Bacteroides vulgatus</name>
    <dbReference type="NCBI Taxonomy" id="821"/>
    <lineage>
        <taxon>Bacteria</taxon>
        <taxon>Pseudomonadati</taxon>
        <taxon>Bacteroidota</taxon>
        <taxon>Bacteroidia</taxon>
        <taxon>Bacteroidales</taxon>
        <taxon>Bacteroidaceae</taxon>
        <taxon>Phocaeicola</taxon>
    </lineage>
</organism>
<dbReference type="Pfam" id="PF13101">
    <property type="entry name" value="DUF3945"/>
    <property type="match status" value="1"/>
</dbReference>
<feature type="region of interest" description="Disordered" evidence="1">
    <location>
        <begin position="324"/>
        <end position="359"/>
    </location>
</feature>
<sequence length="359" mass="41310">MQEVNPAAQGSENATQEQGYLMAYDKKEQKAKGVKGIAANGELETLEASEQNKGQFVRVDRFGNFFTNFGKNFLYQYNNPTRFSLYRMEENTPVEQAARKIEEAQRPENEAVRRELSKNNRIYNNHFFNEREINWQQAERYGLTPEVLKQTGDMEKLLQGRQSGIAYDISMNTELGRQKGDAKLSLFHDENGAVKFDLHFIRQAPKVGQEYRGYKLEEDVLEALNRTGNAGRLVNLVTDYRTRETKPCYLSKDPVTNEMFFLPADQARCPRKIKDYALSDKEYADYAAGKEVPIEFKSSNGKVYRTSIQMSAAERGTEFLWERSTLKPEKKQGQEQTAGLKETAEKPARRTRQTITPKM</sequence>
<reference evidence="4 5" key="1">
    <citation type="submission" date="2018-08" db="EMBL/GenBank/DDBJ databases">
        <title>A genome reference for cultivated species of the human gut microbiota.</title>
        <authorList>
            <person name="Zou Y."/>
            <person name="Xue W."/>
            <person name="Luo G."/>
        </authorList>
    </citation>
    <scope>NUCLEOTIDE SEQUENCE [LARGE SCALE GENOMIC DNA]</scope>
    <source>
        <strain evidence="4 5">AM13-21</strain>
    </source>
</reference>
<dbReference type="InterPro" id="IPR025222">
    <property type="entry name" value="DUF3945"/>
</dbReference>
<dbReference type="RefSeq" id="WP_118290684.1">
    <property type="nucleotide sequence ID" value="NZ_QRLF01000011.1"/>
</dbReference>
<accession>A0A415BT43</accession>
<evidence type="ECO:0000259" key="2">
    <source>
        <dbReference type="Pfam" id="PF13101"/>
    </source>
</evidence>
<dbReference type="EMBL" id="QRLF01000011">
    <property type="protein sequence ID" value="RHI92177.1"/>
    <property type="molecule type" value="Genomic_DNA"/>
</dbReference>
<feature type="compositionally biased region" description="Basic and acidic residues" evidence="1">
    <location>
        <begin position="324"/>
        <end position="333"/>
    </location>
</feature>
<name>A0A415BT43_PHOVU</name>
<proteinExistence type="predicted"/>
<dbReference type="InterPro" id="IPR025343">
    <property type="entry name" value="DUF4099"/>
</dbReference>
<evidence type="ECO:0000259" key="3">
    <source>
        <dbReference type="Pfam" id="PF13351"/>
    </source>
</evidence>
<feature type="domain" description="DUF3945" evidence="2">
    <location>
        <begin position="270"/>
        <end position="320"/>
    </location>
</feature>
<dbReference type="AlphaFoldDB" id="A0A415BT43"/>